<accession>A0A8H3M5V8</accession>
<protein>
    <submittedName>
        <fullName evidence="2">Uncharacterized protein</fullName>
    </submittedName>
</protein>
<gene>
    <name evidence="2" type="ORF">RCL2_002369500</name>
</gene>
<dbReference type="OrthoDB" id="2423777at2759"/>
<dbReference type="AlphaFoldDB" id="A0A8H3M5V8"/>
<dbReference type="Proteomes" id="UP000615446">
    <property type="component" value="Unassembled WGS sequence"/>
</dbReference>
<feature type="region of interest" description="Disordered" evidence="1">
    <location>
        <begin position="75"/>
        <end position="97"/>
    </location>
</feature>
<comment type="caution">
    <text evidence="2">The sequence shown here is derived from an EMBL/GenBank/DDBJ whole genome shotgun (WGS) entry which is preliminary data.</text>
</comment>
<evidence type="ECO:0000256" key="1">
    <source>
        <dbReference type="SAM" id="MobiDB-lite"/>
    </source>
</evidence>
<name>A0A8H3M5V8_9GLOM</name>
<organism evidence="2 3">
    <name type="scientific">Rhizophagus clarus</name>
    <dbReference type="NCBI Taxonomy" id="94130"/>
    <lineage>
        <taxon>Eukaryota</taxon>
        <taxon>Fungi</taxon>
        <taxon>Fungi incertae sedis</taxon>
        <taxon>Mucoromycota</taxon>
        <taxon>Glomeromycotina</taxon>
        <taxon>Glomeromycetes</taxon>
        <taxon>Glomerales</taxon>
        <taxon>Glomeraceae</taxon>
        <taxon>Rhizophagus</taxon>
    </lineage>
</organism>
<evidence type="ECO:0000313" key="2">
    <source>
        <dbReference type="EMBL" id="GES97108.1"/>
    </source>
</evidence>
<evidence type="ECO:0000313" key="3">
    <source>
        <dbReference type="Proteomes" id="UP000615446"/>
    </source>
</evidence>
<reference evidence="2" key="1">
    <citation type="submission" date="2019-10" db="EMBL/GenBank/DDBJ databases">
        <title>Conservation and host-specific expression of non-tandemly repeated heterogenous ribosome RNA gene in arbuscular mycorrhizal fungi.</title>
        <authorList>
            <person name="Maeda T."/>
            <person name="Kobayashi Y."/>
            <person name="Nakagawa T."/>
            <person name="Ezawa T."/>
            <person name="Yamaguchi K."/>
            <person name="Bino T."/>
            <person name="Nishimoto Y."/>
            <person name="Shigenobu S."/>
            <person name="Kawaguchi M."/>
        </authorList>
    </citation>
    <scope>NUCLEOTIDE SEQUENCE</scope>
    <source>
        <strain evidence="2">HR1</strain>
    </source>
</reference>
<dbReference type="EMBL" id="BLAL01000257">
    <property type="protein sequence ID" value="GES97108.1"/>
    <property type="molecule type" value="Genomic_DNA"/>
</dbReference>
<sequence>MTHENSDERKDGKRLREINLTDSEWDLLKDLLQVLGPFEEATRYLGSSYYSTHSLMRHVVETLKGFFKSASIDNESHNYNNVEERDAFNNQDEEEDQ</sequence>
<proteinExistence type="predicted"/>